<dbReference type="InterPro" id="IPR001584">
    <property type="entry name" value="Integrase_cat-core"/>
</dbReference>
<dbReference type="GO" id="GO:0003676">
    <property type="term" value="F:nucleic acid binding"/>
    <property type="evidence" value="ECO:0007669"/>
    <property type="project" value="InterPro"/>
</dbReference>
<evidence type="ECO:0000259" key="1">
    <source>
        <dbReference type="PROSITE" id="PS50994"/>
    </source>
</evidence>
<dbReference type="KEGG" id="sbf:JCM31447_31240"/>
<dbReference type="InterPro" id="IPR012337">
    <property type="entry name" value="RNaseH-like_sf"/>
</dbReference>
<dbReference type="PANTHER" id="PTHR35004:SF7">
    <property type="entry name" value="INTEGRASE PROTEIN"/>
    <property type="match status" value="1"/>
</dbReference>
<sequence>MAKLYGVTPSTIYRQLSRSSRPNSVNRKDRGTPRNIDKEEMLKYCEIIAAVKIRNTNKKERNVSTASAILLLESGIQHGNETIKISKGLLKKATVNRFLAQLGLDKTGLDLQKPVTRFQAKHSNECWQFDLSQSDLKYLDIMPDWVDPKHGKAILMLYSVVDDRSGVSYQEYHVVYGEDVIAALMFLFNAMSKKENDNFPFQGIPKIIYMDNGPIAKSAVFQRAMQNLGVEMRCHMPRNTDGRRVTARSKGKVERPFRTVKELHETLYHFHKPKDEKEANKWLFPFLIRYSQMPHRSQECTRIEDWIKNIPEEGIRQMCTWERFSSLVREPVERTVNSDCTISLDGVVYSVDHEFMGKTVIVWNGMFESDIFIEFEGAKYGPFQQTGAPLQLNKYRSYKKTEAEKRIDKIEKIANELSIPRETMDTIHLRPNNETKSFPSDTIRMRPFADPDPFYEIRFPSEYAARKFIAHTIGIPLGKLPQEKLNDLHSFLSKTLEKDKILEWIQQELNLRQASS</sequence>
<dbReference type="Proteomes" id="UP000291236">
    <property type="component" value="Plasmid 79K"/>
</dbReference>
<accession>A0A4P2VQH3</accession>
<evidence type="ECO:0000313" key="2">
    <source>
        <dbReference type="EMBL" id="BBH54650.1"/>
    </source>
</evidence>
<organism evidence="2 3">
    <name type="scientific">Fluviispira sanaruensis</name>
    <dbReference type="NCBI Taxonomy" id="2493639"/>
    <lineage>
        <taxon>Bacteria</taxon>
        <taxon>Pseudomonadati</taxon>
        <taxon>Bdellovibrionota</taxon>
        <taxon>Oligoflexia</taxon>
        <taxon>Silvanigrellales</taxon>
        <taxon>Silvanigrellaceae</taxon>
        <taxon>Fluviispira</taxon>
    </lineage>
</organism>
<gene>
    <name evidence="2" type="ORF">JCM31447_31240</name>
</gene>
<proteinExistence type="predicted"/>
<protein>
    <submittedName>
        <fullName evidence="2">IS481 family transposase</fullName>
    </submittedName>
</protein>
<feature type="domain" description="Integrase catalytic" evidence="1">
    <location>
        <begin position="110"/>
        <end position="319"/>
    </location>
</feature>
<geneLocation type="plasmid" evidence="2 3">
    <name>79K</name>
</geneLocation>
<dbReference type="PROSITE" id="PS50994">
    <property type="entry name" value="INTEGRASE"/>
    <property type="match status" value="1"/>
</dbReference>
<reference evidence="2 3" key="1">
    <citation type="submission" date="2018-12" db="EMBL/GenBank/DDBJ databases">
        <title>Rubrispira sanarue gen. nov., sp., nov., a member of the order Silvanigrellales, isolated from a brackish lake in Hamamatsu Japan.</title>
        <authorList>
            <person name="Maejima Y."/>
            <person name="Iino T."/>
            <person name="Muraguchi Y."/>
            <person name="Fukuda K."/>
            <person name="Nojiri H."/>
            <person name="Ohkuma M."/>
            <person name="Moriuchi R."/>
            <person name="Dohra H."/>
            <person name="Kimbara K."/>
            <person name="Shintani M."/>
        </authorList>
    </citation>
    <scope>NUCLEOTIDE SEQUENCE [LARGE SCALE GENOMIC DNA]</scope>
    <source>
        <strain evidence="2 3">RF1110005</strain>
        <plasmid evidence="2 3">79K</plasmid>
    </source>
</reference>
<dbReference type="GO" id="GO:0015074">
    <property type="term" value="P:DNA integration"/>
    <property type="evidence" value="ECO:0007669"/>
    <property type="project" value="InterPro"/>
</dbReference>
<evidence type="ECO:0000313" key="3">
    <source>
        <dbReference type="Proteomes" id="UP000291236"/>
    </source>
</evidence>
<dbReference type="Gene3D" id="3.30.420.10">
    <property type="entry name" value="Ribonuclease H-like superfamily/Ribonuclease H"/>
    <property type="match status" value="1"/>
</dbReference>
<dbReference type="InterPro" id="IPR036397">
    <property type="entry name" value="RNaseH_sf"/>
</dbReference>
<dbReference type="SUPFAM" id="SSF53098">
    <property type="entry name" value="Ribonuclease H-like"/>
    <property type="match status" value="1"/>
</dbReference>
<keyword evidence="3" id="KW-1185">Reference proteome</keyword>
<name>A0A4P2VQH3_FLUSA</name>
<dbReference type="PANTHER" id="PTHR35004">
    <property type="entry name" value="TRANSPOSASE RV3428C-RELATED"/>
    <property type="match status" value="1"/>
</dbReference>
<dbReference type="EMBL" id="AP019369">
    <property type="protein sequence ID" value="BBH54650.1"/>
    <property type="molecule type" value="Genomic_DNA"/>
</dbReference>
<dbReference type="AlphaFoldDB" id="A0A4P2VQH3"/>
<keyword evidence="2" id="KW-0614">Plasmid</keyword>